<dbReference type="EMBL" id="CAKOGL010000018">
    <property type="protein sequence ID" value="CAH2097902.1"/>
    <property type="molecule type" value="Genomic_DNA"/>
</dbReference>
<evidence type="ECO:0000313" key="2">
    <source>
        <dbReference type="Proteomes" id="UP001153954"/>
    </source>
</evidence>
<evidence type="ECO:0000313" key="1">
    <source>
        <dbReference type="EMBL" id="CAH2097902.1"/>
    </source>
</evidence>
<keyword evidence="2" id="KW-1185">Reference proteome</keyword>
<comment type="caution">
    <text evidence="1">The sequence shown here is derived from an EMBL/GenBank/DDBJ whole genome shotgun (WGS) entry which is preliminary data.</text>
</comment>
<dbReference type="AlphaFoldDB" id="A0AAU9UFT8"/>
<proteinExistence type="predicted"/>
<accession>A0AAU9UFT8</accession>
<gene>
    <name evidence="1" type="ORF">EEDITHA_LOCUS13072</name>
</gene>
<protein>
    <submittedName>
        <fullName evidence="1">Uncharacterized protein</fullName>
    </submittedName>
</protein>
<reference evidence="1" key="1">
    <citation type="submission" date="2022-03" db="EMBL/GenBank/DDBJ databases">
        <authorList>
            <person name="Tunstrom K."/>
        </authorList>
    </citation>
    <scope>NUCLEOTIDE SEQUENCE</scope>
</reference>
<organism evidence="1 2">
    <name type="scientific">Euphydryas editha</name>
    <name type="common">Edith's checkerspot</name>
    <dbReference type="NCBI Taxonomy" id="104508"/>
    <lineage>
        <taxon>Eukaryota</taxon>
        <taxon>Metazoa</taxon>
        <taxon>Ecdysozoa</taxon>
        <taxon>Arthropoda</taxon>
        <taxon>Hexapoda</taxon>
        <taxon>Insecta</taxon>
        <taxon>Pterygota</taxon>
        <taxon>Neoptera</taxon>
        <taxon>Endopterygota</taxon>
        <taxon>Lepidoptera</taxon>
        <taxon>Glossata</taxon>
        <taxon>Ditrysia</taxon>
        <taxon>Papilionoidea</taxon>
        <taxon>Nymphalidae</taxon>
        <taxon>Nymphalinae</taxon>
        <taxon>Euphydryas</taxon>
    </lineage>
</organism>
<name>A0AAU9UFT8_EUPED</name>
<dbReference type="Proteomes" id="UP001153954">
    <property type="component" value="Unassembled WGS sequence"/>
</dbReference>
<sequence length="105" mass="11645">MLINKGYGHDYPRGAGIDTRMSHHLPDAMVQVNRHIKACEYYTDYGGDTIGCFVKSTVEATAEEILEYTFKMVIQKRDTAVIEDVLEQLRSPTGSTGTAGTQSDK</sequence>